<name>A0AA38H115_9TREE</name>
<accession>A0AA38H115</accession>
<dbReference type="EMBL" id="JAKWFO010000016">
    <property type="protein sequence ID" value="KAI9631716.1"/>
    <property type="molecule type" value="Genomic_DNA"/>
</dbReference>
<dbReference type="PANTHER" id="PTHR39175:SF1">
    <property type="entry name" value="FAMILY PROTEIN, PUTATIVE (AFU_ORTHOLOGUE AFUA_3G15060)-RELATED"/>
    <property type="match status" value="1"/>
</dbReference>
<proteinExistence type="predicted"/>
<dbReference type="InterPro" id="IPR029068">
    <property type="entry name" value="Glyas_Bleomycin-R_OHBP_Dase"/>
</dbReference>
<dbReference type="RefSeq" id="XP_052941493.1">
    <property type="nucleotide sequence ID" value="XM_053091530.1"/>
</dbReference>
<keyword evidence="2" id="KW-1185">Reference proteome</keyword>
<dbReference type="Gene3D" id="3.10.180.10">
    <property type="entry name" value="2,3-Dihydroxybiphenyl 1,2-Dioxygenase, domain 1"/>
    <property type="match status" value="1"/>
</dbReference>
<dbReference type="GeneID" id="77730735"/>
<evidence type="ECO:0008006" key="3">
    <source>
        <dbReference type="Google" id="ProtNLM"/>
    </source>
</evidence>
<evidence type="ECO:0000313" key="2">
    <source>
        <dbReference type="Proteomes" id="UP001164286"/>
    </source>
</evidence>
<organism evidence="1 2">
    <name type="scientific">Dioszegia hungarica</name>
    <dbReference type="NCBI Taxonomy" id="4972"/>
    <lineage>
        <taxon>Eukaryota</taxon>
        <taxon>Fungi</taxon>
        <taxon>Dikarya</taxon>
        <taxon>Basidiomycota</taxon>
        <taxon>Agaricomycotina</taxon>
        <taxon>Tremellomycetes</taxon>
        <taxon>Tremellales</taxon>
        <taxon>Bulleribasidiaceae</taxon>
        <taxon>Dioszegia</taxon>
    </lineage>
</organism>
<reference evidence="1" key="1">
    <citation type="journal article" date="2022" name="G3 (Bethesda)">
        <title>High quality genome of the basidiomycete yeast Dioszegia hungarica PDD-24b-2 isolated from cloud water.</title>
        <authorList>
            <person name="Jarrige D."/>
            <person name="Haridas S."/>
            <person name="Bleykasten-Grosshans C."/>
            <person name="Joly M."/>
            <person name="Nadalig T."/>
            <person name="Sancelme M."/>
            <person name="Vuilleumier S."/>
            <person name="Grigoriev I.V."/>
            <person name="Amato P."/>
            <person name="Bringel F."/>
        </authorList>
    </citation>
    <scope>NUCLEOTIDE SEQUENCE</scope>
    <source>
        <strain evidence="1">PDD-24b-2</strain>
    </source>
</reference>
<comment type="caution">
    <text evidence="1">The sequence shown here is derived from an EMBL/GenBank/DDBJ whole genome shotgun (WGS) entry which is preliminary data.</text>
</comment>
<protein>
    <recommendedName>
        <fullName evidence="3">VOC domain-containing protein</fullName>
    </recommendedName>
</protein>
<dbReference type="AlphaFoldDB" id="A0AA38H115"/>
<dbReference type="Proteomes" id="UP001164286">
    <property type="component" value="Unassembled WGS sequence"/>
</dbReference>
<dbReference type="SUPFAM" id="SSF54593">
    <property type="entry name" value="Glyoxalase/Bleomycin resistance protein/Dihydroxybiphenyl dioxygenase"/>
    <property type="match status" value="1"/>
</dbReference>
<dbReference type="PANTHER" id="PTHR39175">
    <property type="entry name" value="FAMILY PROTEIN, PUTATIVE (AFU_ORTHOLOGUE AFUA_3G15060)-RELATED"/>
    <property type="match status" value="1"/>
</dbReference>
<sequence length="144" mass="16068">MPSYAPILLQHINLTVPEGTLPLASEFYGEVIGFGVDPVPQLQKHMLLWFRIGDGPQQIHVAHTHETSPPNSHLSRHHPCFRLASPEALLELQQRIYEHSKGESKARAVECDVPGGENSGSKGVEYPTRFFARDFAGNRLEFSV</sequence>
<evidence type="ECO:0000313" key="1">
    <source>
        <dbReference type="EMBL" id="KAI9631716.1"/>
    </source>
</evidence>
<gene>
    <name evidence="1" type="ORF">MKK02DRAFT_41344</name>
</gene>